<reference evidence="4" key="1">
    <citation type="journal article" date="2015" name="Chem. Biol.">
        <title>Structure, bioactivity, and resistance mechanism of streptomonomicin, an unusual lasso Peptide from an understudied halophilic actinomycete.</title>
        <authorList>
            <person name="Metelev M."/>
            <person name="Tietz J.I."/>
            <person name="Melby J.O."/>
            <person name="Blair P.M."/>
            <person name="Zhu L."/>
            <person name="Livnat I."/>
            <person name="Severinov K."/>
            <person name="Mitchell D.A."/>
        </authorList>
    </citation>
    <scope>NUCLEOTIDE SEQUENCE [LARGE SCALE GENOMIC DNA]</scope>
    <source>
        <strain evidence="4">YIM 90003</strain>
    </source>
</reference>
<evidence type="ECO:0000313" key="3">
    <source>
        <dbReference type="EMBL" id="KIH97556.1"/>
    </source>
</evidence>
<sequence>MARVLGRAGVLTGLAAAGWFLGTAAAGADELPGAGLEPVAEVASEAGAATGPAPGEAGSGADGASAAADAVADLEERGRSAGSHETPVLTSVAESDGVAGAADAAESGTREVVETTAQGTGKVVTGTVRAGREVGGFADRSLNDSELAGTVSDGLGGEAGRLQEQLEQTVDQGPQTGLDEVAATLAPPQAVGAADETGGADEADSRQSESAGESVDESATASADPVQRPEAQAMAAAAVTGPASTGSGQSAGSTDVPEPLTGSALNDTSDSTGTVSSSPIPAAPTGFETNRANALRLVAQRVALPEDPAVVVRYTADDPSFSPD</sequence>
<evidence type="ECO:0000256" key="1">
    <source>
        <dbReference type="SAM" id="MobiDB-lite"/>
    </source>
</evidence>
<keyword evidence="4" id="KW-1185">Reference proteome</keyword>
<protein>
    <submittedName>
        <fullName evidence="3">Uncharacterized protein</fullName>
    </submittedName>
</protein>
<feature type="compositionally biased region" description="Polar residues" evidence="1">
    <location>
        <begin position="166"/>
        <end position="175"/>
    </location>
</feature>
<organism evidence="3 4">
    <name type="scientific">Streptomonospora alba</name>
    <dbReference type="NCBI Taxonomy" id="183763"/>
    <lineage>
        <taxon>Bacteria</taxon>
        <taxon>Bacillati</taxon>
        <taxon>Actinomycetota</taxon>
        <taxon>Actinomycetes</taxon>
        <taxon>Streptosporangiales</taxon>
        <taxon>Nocardiopsidaceae</taxon>
        <taxon>Streptomonospora</taxon>
    </lineage>
</organism>
<evidence type="ECO:0000313" key="4">
    <source>
        <dbReference type="Proteomes" id="UP000031675"/>
    </source>
</evidence>
<feature type="region of interest" description="Disordered" evidence="1">
    <location>
        <begin position="166"/>
        <end position="287"/>
    </location>
</feature>
<dbReference type="Proteomes" id="UP000031675">
    <property type="component" value="Unassembled WGS sequence"/>
</dbReference>
<accession>A0A0C2J7W6</accession>
<dbReference type="EMBL" id="JROO01000036">
    <property type="protein sequence ID" value="KIH97556.1"/>
    <property type="molecule type" value="Genomic_DNA"/>
</dbReference>
<proteinExistence type="predicted"/>
<comment type="caution">
    <text evidence="3">The sequence shown here is derived from an EMBL/GenBank/DDBJ whole genome shotgun (WGS) entry which is preliminary data.</text>
</comment>
<name>A0A0C2J7W6_9ACTN</name>
<feature type="signal peptide" evidence="2">
    <location>
        <begin position="1"/>
        <end position="28"/>
    </location>
</feature>
<dbReference type="AlphaFoldDB" id="A0A0C2J7W6"/>
<evidence type="ECO:0000256" key="2">
    <source>
        <dbReference type="SAM" id="SignalP"/>
    </source>
</evidence>
<gene>
    <name evidence="3" type="ORF">LP52_18660</name>
</gene>
<feature type="compositionally biased region" description="Low complexity" evidence="1">
    <location>
        <begin position="62"/>
        <end position="71"/>
    </location>
</feature>
<feature type="compositionally biased region" description="Low complexity" evidence="1">
    <location>
        <begin position="231"/>
        <end position="254"/>
    </location>
</feature>
<feature type="chain" id="PRO_5002163073" evidence="2">
    <location>
        <begin position="29"/>
        <end position="324"/>
    </location>
</feature>
<feature type="compositionally biased region" description="Low complexity" evidence="1">
    <location>
        <begin position="42"/>
        <end position="56"/>
    </location>
</feature>
<feature type="compositionally biased region" description="Low complexity" evidence="1">
    <location>
        <begin position="267"/>
        <end position="278"/>
    </location>
</feature>
<feature type="region of interest" description="Disordered" evidence="1">
    <location>
        <begin position="37"/>
        <end position="118"/>
    </location>
</feature>
<keyword evidence="2" id="KW-0732">Signal</keyword>